<dbReference type="SUPFAM" id="SSF52833">
    <property type="entry name" value="Thioredoxin-like"/>
    <property type="match status" value="1"/>
</dbReference>
<feature type="domain" description="Thioredoxin" evidence="2">
    <location>
        <begin position="23"/>
        <end position="106"/>
    </location>
</feature>
<evidence type="ECO:0000256" key="1">
    <source>
        <dbReference type="SAM" id="MobiDB-lite"/>
    </source>
</evidence>
<evidence type="ECO:0000313" key="3">
    <source>
        <dbReference type="EMBL" id="KNC86975.1"/>
    </source>
</evidence>
<dbReference type="Proteomes" id="UP000054560">
    <property type="component" value="Unassembled WGS sequence"/>
</dbReference>
<dbReference type="Gene3D" id="3.40.30.10">
    <property type="entry name" value="Glutaredoxin"/>
    <property type="match status" value="1"/>
</dbReference>
<dbReference type="InterPro" id="IPR013766">
    <property type="entry name" value="Thioredoxin_domain"/>
</dbReference>
<reference evidence="3 4" key="1">
    <citation type="submission" date="2011-02" db="EMBL/GenBank/DDBJ databases">
        <title>The Genome Sequence of Sphaeroforma arctica JP610.</title>
        <authorList>
            <consortium name="The Broad Institute Genome Sequencing Platform"/>
            <person name="Russ C."/>
            <person name="Cuomo C."/>
            <person name="Young S.K."/>
            <person name="Zeng Q."/>
            <person name="Gargeya S."/>
            <person name="Alvarado L."/>
            <person name="Berlin A."/>
            <person name="Chapman S.B."/>
            <person name="Chen Z."/>
            <person name="Freedman E."/>
            <person name="Gellesch M."/>
            <person name="Goldberg J."/>
            <person name="Griggs A."/>
            <person name="Gujja S."/>
            <person name="Heilman E."/>
            <person name="Heiman D."/>
            <person name="Howarth C."/>
            <person name="Mehta T."/>
            <person name="Neiman D."/>
            <person name="Pearson M."/>
            <person name="Roberts A."/>
            <person name="Saif S."/>
            <person name="Shea T."/>
            <person name="Shenoy N."/>
            <person name="Sisk P."/>
            <person name="Stolte C."/>
            <person name="Sykes S."/>
            <person name="White J."/>
            <person name="Yandava C."/>
            <person name="Burger G."/>
            <person name="Gray M.W."/>
            <person name="Holland P.W.H."/>
            <person name="King N."/>
            <person name="Lang F.B.F."/>
            <person name="Roger A.J."/>
            <person name="Ruiz-Trillo I."/>
            <person name="Haas B."/>
            <person name="Nusbaum C."/>
            <person name="Birren B."/>
        </authorList>
    </citation>
    <scope>NUCLEOTIDE SEQUENCE [LARGE SCALE GENOMIC DNA]</scope>
    <source>
        <strain evidence="3 4">JP610</strain>
    </source>
</reference>
<dbReference type="AlphaFoldDB" id="A0A0L0GD90"/>
<evidence type="ECO:0000313" key="4">
    <source>
        <dbReference type="Proteomes" id="UP000054560"/>
    </source>
</evidence>
<keyword evidence="4" id="KW-1185">Reference proteome</keyword>
<dbReference type="EMBL" id="KQ241628">
    <property type="protein sequence ID" value="KNC86975.1"/>
    <property type="molecule type" value="Genomic_DNA"/>
</dbReference>
<accession>A0A0L0GD90</accession>
<dbReference type="Pfam" id="PF00085">
    <property type="entry name" value="Thioredoxin"/>
    <property type="match status" value="1"/>
</dbReference>
<dbReference type="OrthoDB" id="10257948at2759"/>
<feature type="compositionally biased region" description="Acidic residues" evidence="1">
    <location>
        <begin position="144"/>
        <end position="158"/>
    </location>
</feature>
<feature type="region of interest" description="Disordered" evidence="1">
    <location>
        <begin position="134"/>
        <end position="158"/>
    </location>
</feature>
<sequence length="158" mass="17692">MARLFQIFNRVRNGHGSVQEITDEREFFEAAKSSRRLVALFYRTGSAVCDSMVQHTRRLAESHMETKFLTIDVAKTPFLVDRLDIFVLPTMVTIEEGSTKNKFKGYDAFGGTANIHTGVIERVLKSVGALDKTPIAEGSGAQDEQMEETGNDSDLDWE</sequence>
<gene>
    <name evidence="3" type="ORF">SARC_00925</name>
</gene>
<dbReference type="GeneID" id="25901429"/>
<protein>
    <recommendedName>
        <fullName evidence="2">Thioredoxin domain-containing protein</fullName>
    </recommendedName>
</protein>
<dbReference type="InterPro" id="IPR036249">
    <property type="entry name" value="Thioredoxin-like_sf"/>
</dbReference>
<dbReference type="RefSeq" id="XP_014160877.1">
    <property type="nucleotide sequence ID" value="XM_014305402.1"/>
</dbReference>
<evidence type="ECO:0000259" key="2">
    <source>
        <dbReference type="Pfam" id="PF00085"/>
    </source>
</evidence>
<name>A0A0L0GD90_9EUKA</name>
<dbReference type="PANTHER" id="PTHR21148">
    <property type="entry name" value="THIOREDOXIN DOMAIN-CONTAINING PROTEIN 9"/>
    <property type="match status" value="1"/>
</dbReference>
<proteinExistence type="predicted"/>
<dbReference type="eggNOG" id="KOG1672">
    <property type="taxonomic scope" value="Eukaryota"/>
</dbReference>
<dbReference type="STRING" id="667725.A0A0L0GD90"/>
<organism evidence="3 4">
    <name type="scientific">Sphaeroforma arctica JP610</name>
    <dbReference type="NCBI Taxonomy" id="667725"/>
    <lineage>
        <taxon>Eukaryota</taxon>
        <taxon>Ichthyosporea</taxon>
        <taxon>Ichthyophonida</taxon>
        <taxon>Sphaeroforma</taxon>
    </lineage>
</organism>